<comment type="caution">
    <text evidence="1">The sequence shown here is derived from an EMBL/GenBank/DDBJ whole genome shotgun (WGS) entry which is preliminary data.</text>
</comment>
<reference evidence="1 2" key="1">
    <citation type="submission" date="2009-10" db="EMBL/GenBank/DDBJ databases">
        <authorList>
            <consortium name="Los Alamos National Laboratory (LANL)"/>
            <consortium name="National Microbial Pathogen Data Resource (NMPDR)"/>
            <person name="Saunders E.H."/>
            <person name="Munk A.C."/>
            <person name="Tapia R."/>
            <person name="Green L."/>
            <person name="Rogers Y."/>
            <person name="Detter J.C."/>
            <person name="Bruce D."/>
            <person name="Brettin T.S."/>
            <person name="Colwell R.R."/>
            <person name="Huq A."/>
            <person name="Grim C.J."/>
            <person name="Hasan N.A."/>
            <person name="Bartels D."/>
            <person name="Vonstein V."/>
        </authorList>
    </citation>
    <scope>NUCLEOTIDE SEQUENCE [LARGE SCALE GENOMIC DNA]</scope>
    <source>
        <strain evidence="1 2">CIP 101886</strain>
    </source>
</reference>
<dbReference type="Pfam" id="PF05159">
    <property type="entry name" value="Capsule_synth"/>
    <property type="match status" value="1"/>
</dbReference>
<dbReference type="RefSeq" id="WP_005506517.1">
    <property type="nucleotide sequence ID" value="NZ_ADAQ01000013.1"/>
</dbReference>
<dbReference type="GeneID" id="58895253"/>
<dbReference type="GO" id="GO:0015774">
    <property type="term" value="P:polysaccharide transport"/>
    <property type="evidence" value="ECO:0007669"/>
    <property type="project" value="InterPro"/>
</dbReference>
<gene>
    <name evidence="1" type="ORF">VHA_003302</name>
</gene>
<dbReference type="GO" id="GO:0000271">
    <property type="term" value="P:polysaccharide biosynthetic process"/>
    <property type="evidence" value="ECO:0007669"/>
    <property type="project" value="InterPro"/>
</dbReference>
<evidence type="ECO:0000313" key="2">
    <source>
        <dbReference type="Proteomes" id="UP000003604"/>
    </source>
</evidence>
<dbReference type="eggNOG" id="COG3562">
    <property type="taxonomic scope" value="Bacteria"/>
</dbReference>
<dbReference type="OrthoDB" id="5448633at2"/>
<sequence>MDLNIRTLRHNTMFWGFFQNMEVKYINYISKTLRIKKVHVSKSSVNYNIFRLVSRSATPEKNYILPLGWMEKFISNHFYEFIFNYDRYSSKFEKNAITAHEDKTHSDYLCAIRYYLNFFYSTFKHHDISQVIFNNPPHQGMDHVIYFLAEEMGLDINILYQTIIPNRFFCYKKKSDFGYYEKFITYTNAGDYSFERKFEKKLFYMEKGDTSSLFVVKGIVRKIGLYSRKIRKLIKKFKNKNDFEKLIDHRKKKLRSKIVYNSHSRFYLKHSKVAESIDINLDEKFVYFPLHYQPELTTSALGGLYNDQLLAIENLSQVLPDNWMIYVKENPKQGHYMREKSFYERLSKVKSAKLVSKNISTYDLLKSCKIVATISGTVGWESLSGGKPVVIFGMAWYRNFTGCFKYTHDIDLASISEQQVNYDVLQNEVNEFSNSCNKGIISTAYTKLFNDYNVNMNNTYLLNFFDKLTRVEM</sequence>
<evidence type="ECO:0008006" key="3">
    <source>
        <dbReference type="Google" id="ProtNLM"/>
    </source>
</evidence>
<organism evidence="1 2">
    <name type="scientific">Grimontia hollisae CIP 101886</name>
    <dbReference type="NCBI Taxonomy" id="675812"/>
    <lineage>
        <taxon>Bacteria</taxon>
        <taxon>Pseudomonadati</taxon>
        <taxon>Pseudomonadota</taxon>
        <taxon>Gammaproteobacteria</taxon>
        <taxon>Vibrionales</taxon>
        <taxon>Vibrionaceae</taxon>
        <taxon>Grimontia</taxon>
    </lineage>
</organism>
<name>D0IC23_GRIHO</name>
<dbReference type="Proteomes" id="UP000003604">
    <property type="component" value="Unassembled WGS sequence"/>
</dbReference>
<keyword evidence="2" id="KW-1185">Reference proteome</keyword>
<dbReference type="InterPro" id="IPR007833">
    <property type="entry name" value="Capsule_polysaccharide_synth"/>
</dbReference>
<dbReference type="EMBL" id="ADAQ01000013">
    <property type="protein sequence ID" value="EEY71441.1"/>
    <property type="molecule type" value="Genomic_DNA"/>
</dbReference>
<accession>D0IC23</accession>
<evidence type="ECO:0000313" key="1">
    <source>
        <dbReference type="EMBL" id="EEY71441.1"/>
    </source>
</evidence>
<dbReference type="AlphaFoldDB" id="D0IC23"/>
<proteinExistence type="predicted"/>
<protein>
    <recommendedName>
        <fullName evidence="3">Capsule polysaccharide biosynthesis protein</fullName>
    </recommendedName>
</protein>